<dbReference type="InterPro" id="IPR016187">
    <property type="entry name" value="CTDL_fold"/>
</dbReference>
<keyword evidence="2" id="KW-1185">Reference proteome</keyword>
<dbReference type="EnsemblMetazoa" id="CJA38920.1">
    <property type="protein sequence ID" value="CJA38920.1"/>
    <property type="gene ID" value="WBGene00214767"/>
</dbReference>
<proteinExistence type="predicted"/>
<reference evidence="1" key="2">
    <citation type="submission" date="2022-06" db="UniProtKB">
        <authorList>
            <consortium name="EnsemblMetazoa"/>
        </authorList>
    </citation>
    <scope>IDENTIFICATION</scope>
    <source>
        <strain evidence="1">DF5081</strain>
    </source>
</reference>
<accession>A0A8R1IQP7</accession>
<reference evidence="2" key="1">
    <citation type="submission" date="2010-08" db="EMBL/GenBank/DDBJ databases">
        <authorList>
            <consortium name="Caenorhabditis japonica Sequencing Consortium"/>
            <person name="Wilson R.K."/>
        </authorList>
    </citation>
    <scope>NUCLEOTIDE SEQUENCE [LARGE SCALE GENOMIC DNA]</scope>
    <source>
        <strain evidence="2">DF5081</strain>
    </source>
</reference>
<dbReference type="InterPro" id="IPR016186">
    <property type="entry name" value="C-type_lectin-like/link_sf"/>
</dbReference>
<sequence>MTSLRKVAGTCTKFWLGGQCESGQKCKWVDGTDFDYTNFLNGNTGTENCVLADTRSVDFTTERRSQNRFPPASANLLTDTTFFQKSSS</sequence>
<dbReference type="SUPFAM" id="SSF56436">
    <property type="entry name" value="C-type lectin-like"/>
    <property type="match status" value="1"/>
</dbReference>
<evidence type="ECO:0000313" key="1">
    <source>
        <dbReference type="EnsemblMetazoa" id="CJA38920.1"/>
    </source>
</evidence>
<name>A0A8R1IQP7_CAEJA</name>
<organism evidence="1 2">
    <name type="scientific">Caenorhabditis japonica</name>
    <dbReference type="NCBI Taxonomy" id="281687"/>
    <lineage>
        <taxon>Eukaryota</taxon>
        <taxon>Metazoa</taxon>
        <taxon>Ecdysozoa</taxon>
        <taxon>Nematoda</taxon>
        <taxon>Chromadorea</taxon>
        <taxon>Rhabditida</taxon>
        <taxon>Rhabditina</taxon>
        <taxon>Rhabditomorpha</taxon>
        <taxon>Rhabditoidea</taxon>
        <taxon>Rhabditidae</taxon>
        <taxon>Peloderinae</taxon>
        <taxon>Caenorhabditis</taxon>
    </lineage>
</organism>
<dbReference type="Gene3D" id="3.10.100.10">
    <property type="entry name" value="Mannose-Binding Protein A, subunit A"/>
    <property type="match status" value="1"/>
</dbReference>
<evidence type="ECO:0008006" key="3">
    <source>
        <dbReference type="Google" id="ProtNLM"/>
    </source>
</evidence>
<protein>
    <recommendedName>
        <fullName evidence="3">C-type lectin domain-containing protein</fullName>
    </recommendedName>
</protein>
<dbReference type="Proteomes" id="UP000005237">
    <property type="component" value="Unassembled WGS sequence"/>
</dbReference>
<evidence type="ECO:0000313" key="2">
    <source>
        <dbReference type="Proteomes" id="UP000005237"/>
    </source>
</evidence>
<dbReference type="AlphaFoldDB" id="A0A8R1IQP7"/>